<dbReference type="HOGENOM" id="CLU_3015934_0_0_1"/>
<accession>A0A0C3QLY2</accession>
<sequence length="56" mass="6059">MRFATDARSAGGRVKLRWVKSGSKFRGARCVSVATVKTNNGRLGSWLWLGSTMEGG</sequence>
<name>A0A0C3QLY2_9AGAM</name>
<evidence type="ECO:0000313" key="2">
    <source>
        <dbReference type="Proteomes" id="UP000054248"/>
    </source>
</evidence>
<dbReference type="EMBL" id="KN822991">
    <property type="protein sequence ID" value="KIO28736.1"/>
    <property type="molecule type" value="Genomic_DNA"/>
</dbReference>
<keyword evidence="2" id="KW-1185">Reference proteome</keyword>
<dbReference type="Proteomes" id="UP000054248">
    <property type="component" value="Unassembled WGS sequence"/>
</dbReference>
<protein>
    <submittedName>
        <fullName evidence="1">Uncharacterized protein</fullName>
    </submittedName>
</protein>
<evidence type="ECO:0000313" key="1">
    <source>
        <dbReference type="EMBL" id="KIO28736.1"/>
    </source>
</evidence>
<organism evidence="1 2">
    <name type="scientific">Tulasnella calospora MUT 4182</name>
    <dbReference type="NCBI Taxonomy" id="1051891"/>
    <lineage>
        <taxon>Eukaryota</taxon>
        <taxon>Fungi</taxon>
        <taxon>Dikarya</taxon>
        <taxon>Basidiomycota</taxon>
        <taxon>Agaricomycotina</taxon>
        <taxon>Agaricomycetes</taxon>
        <taxon>Cantharellales</taxon>
        <taxon>Tulasnellaceae</taxon>
        <taxon>Tulasnella</taxon>
    </lineage>
</organism>
<proteinExistence type="predicted"/>
<gene>
    <name evidence="1" type="ORF">M407DRAFT_242929</name>
</gene>
<reference evidence="1 2" key="1">
    <citation type="submission" date="2014-04" db="EMBL/GenBank/DDBJ databases">
        <authorList>
            <consortium name="DOE Joint Genome Institute"/>
            <person name="Kuo A."/>
            <person name="Girlanda M."/>
            <person name="Perotto S."/>
            <person name="Kohler A."/>
            <person name="Nagy L.G."/>
            <person name="Floudas D."/>
            <person name="Copeland A."/>
            <person name="Barry K.W."/>
            <person name="Cichocki N."/>
            <person name="Veneault-Fourrey C."/>
            <person name="LaButti K."/>
            <person name="Lindquist E.A."/>
            <person name="Lipzen A."/>
            <person name="Lundell T."/>
            <person name="Morin E."/>
            <person name="Murat C."/>
            <person name="Sun H."/>
            <person name="Tunlid A."/>
            <person name="Henrissat B."/>
            <person name="Grigoriev I.V."/>
            <person name="Hibbett D.S."/>
            <person name="Martin F."/>
            <person name="Nordberg H.P."/>
            <person name="Cantor M.N."/>
            <person name="Hua S.X."/>
        </authorList>
    </citation>
    <scope>NUCLEOTIDE SEQUENCE [LARGE SCALE GENOMIC DNA]</scope>
    <source>
        <strain evidence="1 2">MUT 4182</strain>
    </source>
</reference>
<reference evidence="2" key="2">
    <citation type="submission" date="2015-01" db="EMBL/GenBank/DDBJ databases">
        <title>Evolutionary Origins and Diversification of the Mycorrhizal Mutualists.</title>
        <authorList>
            <consortium name="DOE Joint Genome Institute"/>
            <consortium name="Mycorrhizal Genomics Consortium"/>
            <person name="Kohler A."/>
            <person name="Kuo A."/>
            <person name="Nagy L.G."/>
            <person name="Floudas D."/>
            <person name="Copeland A."/>
            <person name="Barry K.W."/>
            <person name="Cichocki N."/>
            <person name="Veneault-Fourrey C."/>
            <person name="LaButti K."/>
            <person name="Lindquist E.A."/>
            <person name="Lipzen A."/>
            <person name="Lundell T."/>
            <person name="Morin E."/>
            <person name="Murat C."/>
            <person name="Riley R."/>
            <person name="Ohm R."/>
            <person name="Sun H."/>
            <person name="Tunlid A."/>
            <person name="Henrissat B."/>
            <person name="Grigoriev I.V."/>
            <person name="Hibbett D.S."/>
            <person name="Martin F."/>
        </authorList>
    </citation>
    <scope>NUCLEOTIDE SEQUENCE [LARGE SCALE GENOMIC DNA]</scope>
    <source>
        <strain evidence="2">MUT 4182</strain>
    </source>
</reference>
<dbReference type="AlphaFoldDB" id="A0A0C3QLY2"/>